<gene>
    <name evidence="1" type="ORF">GC105_10425</name>
</gene>
<evidence type="ECO:0000313" key="1">
    <source>
        <dbReference type="EMBL" id="MPW26204.1"/>
    </source>
</evidence>
<protein>
    <submittedName>
        <fullName evidence="1">DUF2508 family protein</fullName>
    </submittedName>
</protein>
<dbReference type="Proteomes" id="UP000440004">
    <property type="component" value="Unassembled WGS sequence"/>
</dbReference>
<evidence type="ECO:0000313" key="2">
    <source>
        <dbReference type="Proteomes" id="UP000440004"/>
    </source>
</evidence>
<comment type="caution">
    <text evidence="1">The sequence shown here is derived from an EMBL/GenBank/DDBJ whole genome shotgun (WGS) entry which is preliminary data.</text>
</comment>
<keyword evidence="2" id="KW-1185">Reference proteome</keyword>
<dbReference type="EMBL" id="WHNX01000015">
    <property type="protein sequence ID" value="MPW26204.1"/>
    <property type="molecule type" value="Genomic_DNA"/>
</dbReference>
<organism evidence="1 2">
    <name type="scientific">Alkalibaculum sporogenes</name>
    <dbReference type="NCBI Taxonomy" id="2655001"/>
    <lineage>
        <taxon>Bacteria</taxon>
        <taxon>Bacillati</taxon>
        <taxon>Bacillota</taxon>
        <taxon>Clostridia</taxon>
        <taxon>Eubacteriales</taxon>
        <taxon>Eubacteriaceae</taxon>
        <taxon>Alkalibaculum</taxon>
    </lineage>
</organism>
<reference evidence="1 2" key="1">
    <citation type="submission" date="2019-10" db="EMBL/GenBank/DDBJ databases">
        <title>Alkalibaculum tamaniensis sp.nov., a new alkaliphilic acetogen, isolated on methoxylated aromatics from a mud volcano.</title>
        <authorList>
            <person name="Khomyakova M.A."/>
            <person name="Merkel A.Y."/>
            <person name="Bonch-Osmolovskaya E.A."/>
            <person name="Slobodkin A.I."/>
        </authorList>
    </citation>
    <scope>NUCLEOTIDE SEQUENCE [LARGE SCALE GENOMIC DNA]</scope>
    <source>
        <strain evidence="1 2">M08DMB</strain>
    </source>
</reference>
<name>A0A6A7K9U4_9FIRM</name>
<dbReference type="RefSeq" id="WP_152804491.1">
    <property type="nucleotide sequence ID" value="NZ_WHNX01000015.1"/>
</dbReference>
<dbReference type="InterPro" id="IPR019644">
    <property type="entry name" value="DUF2508"/>
</dbReference>
<sequence length="104" mass="12105">MYKSLITIAIKIKLSMLSRVKRLIDIFYVNRQSVKINMKTKLHDDSAIRLIQKAKKDLEQSKNYFANVTDPDLVDYAAHKILANQSFYAYLLKKAKAENITFHV</sequence>
<accession>A0A6A7K9U4</accession>
<proteinExistence type="predicted"/>
<dbReference type="AlphaFoldDB" id="A0A6A7K9U4"/>
<dbReference type="Pfam" id="PF10704">
    <property type="entry name" value="DUF2508"/>
    <property type="match status" value="1"/>
</dbReference>